<dbReference type="Proteomes" id="UP000270342">
    <property type="component" value="Unassembled WGS sequence"/>
</dbReference>
<dbReference type="PANTHER" id="PTHR33840">
    <property type="match status" value="1"/>
</dbReference>
<dbReference type="RefSeq" id="WP_121091347.1">
    <property type="nucleotide sequence ID" value="NZ_RBZU01000020.1"/>
</dbReference>
<dbReference type="EMBL" id="RBZU01000020">
    <property type="protein sequence ID" value="RKP44450.1"/>
    <property type="molecule type" value="Genomic_DNA"/>
</dbReference>
<keyword evidence="4" id="KW-1185">Reference proteome</keyword>
<dbReference type="Gene3D" id="3.40.50.1820">
    <property type="entry name" value="alpha/beta hydrolase"/>
    <property type="match status" value="1"/>
</dbReference>
<dbReference type="OrthoDB" id="4378831at2"/>
<gene>
    <name evidence="3" type="ORF">D7S86_27650</name>
</gene>
<protein>
    <submittedName>
        <fullName evidence="3">DUF2235 domain-containing protein</fullName>
    </submittedName>
</protein>
<organism evidence="3 4">
    <name type="scientific">Pararobbsia silviterrae</name>
    <dbReference type="NCBI Taxonomy" id="1792498"/>
    <lineage>
        <taxon>Bacteria</taxon>
        <taxon>Pseudomonadati</taxon>
        <taxon>Pseudomonadota</taxon>
        <taxon>Betaproteobacteria</taxon>
        <taxon>Burkholderiales</taxon>
        <taxon>Burkholderiaceae</taxon>
        <taxon>Pararobbsia</taxon>
    </lineage>
</organism>
<comment type="caution">
    <text evidence="3">The sequence shown here is derived from an EMBL/GenBank/DDBJ whole genome shotgun (WGS) entry which is preliminary data.</text>
</comment>
<dbReference type="InterPro" id="IPR018712">
    <property type="entry name" value="Tle1-like_cat"/>
</dbReference>
<sequence>MAKTIVFFADGTWNGPEDQTKTGDGNAPTAGAGCQPDLTNVCKSFAWLDGAPVPADTPWGGAEMEKALVDAGGTPIQIAKYIHGVGNSQQLLDKVAGGAFGVGVVARIARGYTYISRNYLPGDRIVIVGFSRGAYTARALAGLIAGQGLLRPDLAASDDDTRYDTAVSAWYRWRHGSDTTFQKIVDGLTEWFEIHTAFSNPKPLDDTSFVPVKVAAVAVWDTVGALGIPVYYGAGVVDLFRFCDTTLSSNIDLGVHAVSLDEQRKPFTPTLWDNGPNVTQALFPGGHCDVGGGYAEHGLSDGPLLWLVDRLQQTDVGLKFTLHPPVAVQPDPLGPRHRAWIADKFWIAAGVGPRAFPAGLVVNDAVRQRINGGPDNLFDAPGGNVPYAPTNLPPAA</sequence>
<dbReference type="InterPro" id="IPR029058">
    <property type="entry name" value="AB_hydrolase_fold"/>
</dbReference>
<dbReference type="PANTHER" id="PTHR33840:SF1">
    <property type="entry name" value="TLE1 PHOSPHOLIPASE DOMAIN-CONTAINING PROTEIN"/>
    <property type="match status" value="1"/>
</dbReference>
<evidence type="ECO:0000256" key="1">
    <source>
        <dbReference type="SAM" id="MobiDB-lite"/>
    </source>
</evidence>
<dbReference type="AlphaFoldDB" id="A0A494X291"/>
<feature type="region of interest" description="Disordered" evidence="1">
    <location>
        <begin position="375"/>
        <end position="396"/>
    </location>
</feature>
<dbReference type="Pfam" id="PF09994">
    <property type="entry name" value="T6SS_Tle1-like_cat"/>
    <property type="match status" value="1"/>
</dbReference>
<evidence type="ECO:0000313" key="4">
    <source>
        <dbReference type="Proteomes" id="UP000270342"/>
    </source>
</evidence>
<proteinExistence type="predicted"/>
<evidence type="ECO:0000259" key="2">
    <source>
        <dbReference type="Pfam" id="PF09994"/>
    </source>
</evidence>
<feature type="region of interest" description="Disordered" evidence="1">
    <location>
        <begin position="12"/>
        <end position="31"/>
    </location>
</feature>
<evidence type="ECO:0000313" key="3">
    <source>
        <dbReference type="EMBL" id="RKP44450.1"/>
    </source>
</evidence>
<name>A0A494X291_9BURK</name>
<accession>A0A494X291</accession>
<dbReference type="SUPFAM" id="SSF53474">
    <property type="entry name" value="alpha/beta-Hydrolases"/>
    <property type="match status" value="1"/>
</dbReference>
<feature type="domain" description="T6SS Phospholipase effector Tle1-like catalytic" evidence="2">
    <location>
        <begin position="3"/>
        <end position="309"/>
    </location>
</feature>
<reference evidence="3 4" key="1">
    <citation type="submission" date="2018-10" db="EMBL/GenBank/DDBJ databases">
        <title>Robbsia sp. DHC34, isolated from soil.</title>
        <authorList>
            <person name="Gao Z.-H."/>
            <person name="Qiu L.-H."/>
        </authorList>
    </citation>
    <scope>NUCLEOTIDE SEQUENCE [LARGE SCALE GENOMIC DNA]</scope>
    <source>
        <strain evidence="3 4">DHC34</strain>
    </source>
</reference>